<protein>
    <recommendedName>
        <fullName evidence="4">Lipoprotein</fullName>
    </recommendedName>
</protein>
<dbReference type="Proteomes" id="UP000189935">
    <property type="component" value="Chromosome I"/>
</dbReference>
<dbReference type="RefSeq" id="WP_079544323.1">
    <property type="nucleotide sequence ID" value="NZ_LT670844.1"/>
</dbReference>
<evidence type="ECO:0008006" key="4">
    <source>
        <dbReference type="Google" id="ProtNLM"/>
    </source>
</evidence>
<evidence type="ECO:0000313" key="3">
    <source>
        <dbReference type="Proteomes" id="UP000189935"/>
    </source>
</evidence>
<proteinExistence type="predicted"/>
<sequence>MTHKIVKMMLTGAAFAMLAAAPALAQCPTCGLGTYNGLSTNLLSTNAQSTNSAGALGRVVAVELPRR</sequence>
<reference evidence="2 3" key="1">
    <citation type="submission" date="2016-11" db="EMBL/GenBank/DDBJ databases">
        <authorList>
            <person name="Jaros S."/>
            <person name="Januszkiewicz K."/>
            <person name="Wedrychowicz H."/>
        </authorList>
    </citation>
    <scope>NUCLEOTIDE SEQUENCE [LARGE SCALE GENOMIC DNA]</scope>
    <source>
        <strain evidence="2 3">GAS499</strain>
    </source>
</reference>
<organism evidence="2 3">
    <name type="scientific">Bradyrhizobium lablabi</name>
    <dbReference type="NCBI Taxonomy" id="722472"/>
    <lineage>
        <taxon>Bacteria</taxon>
        <taxon>Pseudomonadati</taxon>
        <taxon>Pseudomonadota</taxon>
        <taxon>Alphaproteobacteria</taxon>
        <taxon>Hyphomicrobiales</taxon>
        <taxon>Nitrobacteraceae</taxon>
        <taxon>Bradyrhizobium</taxon>
    </lineage>
</organism>
<keyword evidence="1" id="KW-0732">Signal</keyword>
<gene>
    <name evidence="2" type="ORF">SAMN05444159_7316</name>
</gene>
<dbReference type="EMBL" id="LT670844">
    <property type="protein sequence ID" value="SHL96596.1"/>
    <property type="molecule type" value="Genomic_DNA"/>
</dbReference>
<dbReference type="AlphaFoldDB" id="A0A1M7EY41"/>
<feature type="chain" id="PRO_5012748602" description="Lipoprotein" evidence="1">
    <location>
        <begin position="26"/>
        <end position="67"/>
    </location>
</feature>
<name>A0A1M7EY41_9BRAD</name>
<evidence type="ECO:0000256" key="1">
    <source>
        <dbReference type="SAM" id="SignalP"/>
    </source>
</evidence>
<feature type="signal peptide" evidence="1">
    <location>
        <begin position="1"/>
        <end position="25"/>
    </location>
</feature>
<evidence type="ECO:0000313" key="2">
    <source>
        <dbReference type="EMBL" id="SHL96596.1"/>
    </source>
</evidence>
<accession>A0A1M7EY41</accession>